<name>A0AA35VHX3_9HYPO</name>
<keyword evidence="2" id="KW-1185">Reference proteome</keyword>
<reference evidence="1" key="1">
    <citation type="submission" date="2023-01" db="EMBL/GenBank/DDBJ databases">
        <authorList>
            <person name="Piombo E."/>
        </authorList>
    </citation>
    <scope>NUCLEOTIDE SEQUENCE</scope>
</reference>
<dbReference type="Proteomes" id="UP001160390">
    <property type="component" value="Unassembled WGS sequence"/>
</dbReference>
<evidence type="ECO:0000313" key="2">
    <source>
        <dbReference type="Proteomes" id="UP001160390"/>
    </source>
</evidence>
<gene>
    <name evidence="1" type="ORF">CCHLO57077_00009557</name>
</gene>
<dbReference type="AlphaFoldDB" id="A0AA35VHX3"/>
<sequence length="74" mass="9009">MWPVAGPNQLIWNLQSKNFYNNFVPMRKFDQRLIARLLRVVYICPFWELRWAFEPANVISNDWHWQSNNSVENV</sequence>
<organism evidence="1 2">
    <name type="scientific">Clonostachys chloroleuca</name>
    <dbReference type="NCBI Taxonomy" id="1926264"/>
    <lineage>
        <taxon>Eukaryota</taxon>
        <taxon>Fungi</taxon>
        <taxon>Dikarya</taxon>
        <taxon>Ascomycota</taxon>
        <taxon>Pezizomycotina</taxon>
        <taxon>Sordariomycetes</taxon>
        <taxon>Hypocreomycetidae</taxon>
        <taxon>Hypocreales</taxon>
        <taxon>Bionectriaceae</taxon>
        <taxon>Clonostachys</taxon>
    </lineage>
</organism>
<evidence type="ECO:0000313" key="1">
    <source>
        <dbReference type="EMBL" id="CAI6099283.1"/>
    </source>
</evidence>
<proteinExistence type="predicted"/>
<dbReference type="EMBL" id="CABFNP030001316">
    <property type="protein sequence ID" value="CAI6099283.1"/>
    <property type="molecule type" value="Genomic_DNA"/>
</dbReference>
<comment type="caution">
    <text evidence="1">The sequence shown here is derived from an EMBL/GenBank/DDBJ whole genome shotgun (WGS) entry which is preliminary data.</text>
</comment>
<accession>A0AA35VHX3</accession>
<protein>
    <submittedName>
        <fullName evidence="1">Uncharacterized protein</fullName>
    </submittedName>
</protein>